<keyword evidence="1" id="KW-0732">Signal</keyword>
<evidence type="ECO:0000313" key="4">
    <source>
        <dbReference type="Proteomes" id="UP000196778"/>
    </source>
</evidence>
<dbReference type="EMBL" id="FUKR01000022">
    <property type="protein sequence ID" value="SJN24435.1"/>
    <property type="molecule type" value="Genomic_DNA"/>
</dbReference>
<accession>A0A1R4IXZ5</accession>
<dbReference type="InterPro" id="IPR011089">
    <property type="entry name" value="GmrSD_C"/>
</dbReference>
<name>A0A1R4IXZ5_9MICO</name>
<dbReference type="PANTHER" id="PTHR24094:SF15">
    <property type="entry name" value="AMP-DEPENDENT SYNTHETASE_LIGASE DOMAIN-CONTAINING PROTEIN-RELATED"/>
    <property type="match status" value="1"/>
</dbReference>
<gene>
    <name evidence="3" type="ORF">FM119_04225</name>
</gene>
<evidence type="ECO:0000313" key="3">
    <source>
        <dbReference type="EMBL" id="SJN24435.1"/>
    </source>
</evidence>
<dbReference type="Proteomes" id="UP000196778">
    <property type="component" value="Unassembled WGS sequence"/>
</dbReference>
<dbReference type="OrthoDB" id="5196645at2"/>
<feature type="signal peptide" evidence="1">
    <location>
        <begin position="1"/>
        <end position="18"/>
    </location>
</feature>
<proteinExistence type="predicted"/>
<dbReference type="PANTHER" id="PTHR24094">
    <property type="entry name" value="SECRETED PROTEIN"/>
    <property type="match status" value="1"/>
</dbReference>
<dbReference type="AlphaFoldDB" id="A0A1R4IXZ5"/>
<reference evidence="4" key="1">
    <citation type="submission" date="2017-02" db="EMBL/GenBank/DDBJ databases">
        <authorList>
            <person name="Dridi B."/>
        </authorList>
    </citation>
    <scope>NUCLEOTIDE SEQUENCE [LARGE SCALE GENOMIC DNA]</scope>
    <source>
        <strain evidence="4">EB411</strain>
    </source>
</reference>
<sequence length="235" mass="24688">MAALVVAVLLAVLGPQLASDGDGTTGTGAPEVTRVTGEAAEVLETIPVKGRAPTTGYDRVARFGEAWTDVDANGCDTRNDILLRDLDEVRVDDRCRVLSGVLHSPYSGKDVAFRRGVDTSAEVQIDHVVALQNAWVTGAQQLDDDTRTLLANDPLNLIAADGASNQQKSASDAASWLPADRGFRCAYVARQIGVKAAHGLWVTPAEGEAMRRVLSACPGQTIPDAEVAARLTAAG</sequence>
<organism evidence="3 4">
    <name type="scientific">Mycetocola reblochoni REB411</name>
    <dbReference type="NCBI Taxonomy" id="1255698"/>
    <lineage>
        <taxon>Bacteria</taxon>
        <taxon>Bacillati</taxon>
        <taxon>Actinomycetota</taxon>
        <taxon>Actinomycetes</taxon>
        <taxon>Micrococcales</taxon>
        <taxon>Microbacteriaceae</taxon>
        <taxon>Mycetocola</taxon>
    </lineage>
</organism>
<evidence type="ECO:0000256" key="1">
    <source>
        <dbReference type="SAM" id="SignalP"/>
    </source>
</evidence>
<feature type="chain" id="PRO_5013136905" evidence="1">
    <location>
        <begin position="19"/>
        <end position="235"/>
    </location>
</feature>
<evidence type="ECO:0000259" key="2">
    <source>
        <dbReference type="Pfam" id="PF07510"/>
    </source>
</evidence>
<protein>
    <submittedName>
        <fullName evidence="3">Putative secreted protein</fullName>
    </submittedName>
</protein>
<keyword evidence="4" id="KW-1185">Reference proteome</keyword>
<feature type="domain" description="GmrSD restriction endonucleases C-terminal" evidence="2">
    <location>
        <begin position="78"/>
        <end position="212"/>
    </location>
</feature>
<dbReference type="Pfam" id="PF07510">
    <property type="entry name" value="GmrSD_C"/>
    <property type="match status" value="1"/>
</dbReference>
<dbReference type="RefSeq" id="WP_087136422.1">
    <property type="nucleotide sequence ID" value="NZ_FUKR01000022.1"/>
</dbReference>